<name>A0A0T6B913_9SCAR</name>
<dbReference type="Pfam" id="PF08839">
    <property type="entry name" value="CDT1"/>
    <property type="match status" value="1"/>
</dbReference>
<proteinExistence type="predicted"/>
<dbReference type="OrthoDB" id="341730at2759"/>
<evidence type="ECO:0000259" key="3">
    <source>
        <dbReference type="SMART" id="SM01075"/>
    </source>
</evidence>
<sequence>MSQPSVINYFSTRKRLAHDELKSSSAKKVLILDNESVQRAANNNPCSEPFKEPKITTTSSEVREIVVTKVNSRSMAKKPKQTRIKKIKQIPNQTNLQTLPINTTSKESTQREVTNVTPKTELQKEPIHVTPPSTPTKRVNAMDKVKPLARELSFNELKQRMSRSSRLAELKASISKFKQLESKLEEAEKKTAKIEDSPNLKSFKTIELEVALSPTKTLSPEKVYLSPKKNITVKKNLLNLLSPTKNAVALPSVPAKLQILEVTRPSLTLPFKYRCLLEFFRNIDTVMQIMFNRKETITFRKLKPAVEELFKRNLYEKHLSQIKSIYPNAFNFKQEKLRAFGAGLRQEQWELVVEPKIDQETMSSDILLERRRKFHDILLEKTITYHTEFLLTLEPPMNIPMNKLKRWHPEFNLETLPDIEEASLPQAPQEENSRNHVVRYPIGKTKEIP</sequence>
<keyword evidence="1" id="KW-0175">Coiled coil</keyword>
<dbReference type="GO" id="GO:0071163">
    <property type="term" value="P:DNA replication preinitiation complex assembly"/>
    <property type="evidence" value="ECO:0007669"/>
    <property type="project" value="InterPro"/>
</dbReference>
<evidence type="ECO:0000313" key="4">
    <source>
        <dbReference type="EMBL" id="KRT83818.1"/>
    </source>
</evidence>
<dbReference type="GO" id="GO:0070182">
    <property type="term" value="F:DNA polymerase binding"/>
    <property type="evidence" value="ECO:0007669"/>
    <property type="project" value="TreeGrafter"/>
</dbReference>
<reference evidence="4 5" key="1">
    <citation type="submission" date="2015-09" db="EMBL/GenBank/DDBJ databases">
        <title>Draft genome of the scarab beetle Oryctes borbonicus.</title>
        <authorList>
            <person name="Meyer J.M."/>
            <person name="Markov G.V."/>
            <person name="Baskaran P."/>
            <person name="Herrmann M."/>
            <person name="Sommer R.J."/>
            <person name="Roedelsperger C."/>
        </authorList>
    </citation>
    <scope>NUCLEOTIDE SEQUENCE [LARGE SCALE GENOMIC DNA]</scope>
    <source>
        <strain evidence="4">OB123</strain>
        <tissue evidence="4">Whole animal</tissue>
    </source>
</reference>
<feature type="region of interest" description="Disordered" evidence="2">
    <location>
        <begin position="424"/>
        <end position="449"/>
    </location>
</feature>
<dbReference type="InterPro" id="IPR036390">
    <property type="entry name" value="WH_DNA-bd_sf"/>
</dbReference>
<dbReference type="EMBL" id="LJIG01009069">
    <property type="protein sequence ID" value="KRT83818.1"/>
    <property type="molecule type" value="Genomic_DNA"/>
</dbReference>
<keyword evidence="5" id="KW-1185">Reference proteome</keyword>
<feature type="coiled-coil region" evidence="1">
    <location>
        <begin position="167"/>
        <end position="197"/>
    </location>
</feature>
<evidence type="ECO:0000313" key="5">
    <source>
        <dbReference type="Proteomes" id="UP000051574"/>
    </source>
</evidence>
<dbReference type="InterPro" id="IPR045173">
    <property type="entry name" value="Cdt1"/>
</dbReference>
<dbReference type="GO" id="GO:0030174">
    <property type="term" value="P:regulation of DNA-templated DNA replication initiation"/>
    <property type="evidence" value="ECO:0007669"/>
    <property type="project" value="InterPro"/>
</dbReference>
<comment type="caution">
    <text evidence="4">The sequence shown here is derived from an EMBL/GenBank/DDBJ whole genome shotgun (WGS) entry which is preliminary data.</text>
</comment>
<dbReference type="AlphaFoldDB" id="A0A0T6B913"/>
<dbReference type="PANTHER" id="PTHR28637:SF1">
    <property type="entry name" value="DNA REPLICATION FACTOR CDT1"/>
    <property type="match status" value="1"/>
</dbReference>
<accession>A0A0T6B913</accession>
<feature type="domain" description="CDT1 Geminin-binding" evidence="3">
    <location>
        <begin position="269"/>
        <end position="426"/>
    </location>
</feature>
<dbReference type="Proteomes" id="UP000051574">
    <property type="component" value="Unassembled WGS sequence"/>
</dbReference>
<dbReference type="PANTHER" id="PTHR28637">
    <property type="entry name" value="DNA REPLICATION FACTOR CDT1"/>
    <property type="match status" value="1"/>
</dbReference>
<dbReference type="GO" id="GO:0000278">
    <property type="term" value="P:mitotic cell cycle"/>
    <property type="evidence" value="ECO:0007669"/>
    <property type="project" value="TreeGrafter"/>
</dbReference>
<dbReference type="SMART" id="SM01075">
    <property type="entry name" value="CDT1"/>
    <property type="match status" value="1"/>
</dbReference>
<dbReference type="InterPro" id="IPR014939">
    <property type="entry name" value="CDT1_Gemini-bd-like"/>
</dbReference>
<dbReference type="GO" id="GO:0003677">
    <property type="term" value="F:DNA binding"/>
    <property type="evidence" value="ECO:0007669"/>
    <property type="project" value="InterPro"/>
</dbReference>
<dbReference type="GO" id="GO:0005634">
    <property type="term" value="C:nucleus"/>
    <property type="evidence" value="ECO:0007669"/>
    <property type="project" value="TreeGrafter"/>
</dbReference>
<evidence type="ECO:0000256" key="2">
    <source>
        <dbReference type="SAM" id="MobiDB-lite"/>
    </source>
</evidence>
<dbReference type="SUPFAM" id="SSF46785">
    <property type="entry name" value="Winged helix' DNA-binding domain"/>
    <property type="match status" value="1"/>
</dbReference>
<gene>
    <name evidence="4" type="ORF">AMK59_3449</name>
</gene>
<protein>
    <recommendedName>
        <fullName evidence="3">CDT1 Geminin-binding domain-containing protein</fullName>
    </recommendedName>
</protein>
<dbReference type="GO" id="GO:0000076">
    <property type="term" value="P:DNA replication checkpoint signaling"/>
    <property type="evidence" value="ECO:0007669"/>
    <property type="project" value="TreeGrafter"/>
</dbReference>
<evidence type="ECO:0000256" key="1">
    <source>
        <dbReference type="SAM" id="Coils"/>
    </source>
</evidence>
<organism evidence="4 5">
    <name type="scientific">Oryctes borbonicus</name>
    <dbReference type="NCBI Taxonomy" id="1629725"/>
    <lineage>
        <taxon>Eukaryota</taxon>
        <taxon>Metazoa</taxon>
        <taxon>Ecdysozoa</taxon>
        <taxon>Arthropoda</taxon>
        <taxon>Hexapoda</taxon>
        <taxon>Insecta</taxon>
        <taxon>Pterygota</taxon>
        <taxon>Neoptera</taxon>
        <taxon>Endopterygota</taxon>
        <taxon>Coleoptera</taxon>
        <taxon>Polyphaga</taxon>
        <taxon>Scarabaeiformia</taxon>
        <taxon>Scarabaeidae</taxon>
        <taxon>Dynastinae</taxon>
        <taxon>Oryctes</taxon>
    </lineage>
</organism>
<dbReference type="CDD" id="cd08674">
    <property type="entry name" value="Cdt1_m"/>
    <property type="match status" value="1"/>
</dbReference>